<feature type="transmembrane region" description="Helical" evidence="1">
    <location>
        <begin position="128"/>
        <end position="147"/>
    </location>
</feature>
<dbReference type="Pfam" id="PF02517">
    <property type="entry name" value="Rce1-like"/>
    <property type="match status" value="1"/>
</dbReference>
<dbReference type="OrthoDB" id="2194912at2"/>
<feature type="domain" description="CAAX prenyl protease 2/Lysostaphin resistance protein A-like" evidence="2">
    <location>
        <begin position="128"/>
        <end position="215"/>
    </location>
</feature>
<protein>
    <submittedName>
        <fullName evidence="3">CPBP family intramembrane metalloprotease</fullName>
    </submittedName>
</protein>
<dbReference type="GO" id="GO:0080120">
    <property type="term" value="P:CAAX-box protein maturation"/>
    <property type="evidence" value="ECO:0007669"/>
    <property type="project" value="UniProtKB-ARBA"/>
</dbReference>
<dbReference type="AlphaFoldDB" id="A0A4S3PJN1"/>
<keyword evidence="3" id="KW-0378">Hydrolase</keyword>
<feature type="transmembrane region" description="Helical" evidence="1">
    <location>
        <begin position="7"/>
        <end position="31"/>
    </location>
</feature>
<feature type="transmembrane region" description="Helical" evidence="1">
    <location>
        <begin position="182"/>
        <end position="199"/>
    </location>
</feature>
<dbReference type="RefSeq" id="WP_116354373.1">
    <property type="nucleotide sequence ID" value="NZ_SLUB01000070.1"/>
</dbReference>
<dbReference type="PANTHER" id="PTHR36435:SF6">
    <property type="entry name" value="ABORTIVE INFECTION PROTEIN"/>
    <property type="match status" value="1"/>
</dbReference>
<evidence type="ECO:0000313" key="4">
    <source>
        <dbReference type="Proteomes" id="UP000306477"/>
    </source>
</evidence>
<dbReference type="GO" id="GO:0008237">
    <property type="term" value="F:metallopeptidase activity"/>
    <property type="evidence" value="ECO:0007669"/>
    <property type="project" value="UniProtKB-KW"/>
</dbReference>
<feature type="transmembrane region" description="Helical" evidence="1">
    <location>
        <begin position="159"/>
        <end position="176"/>
    </location>
</feature>
<feature type="transmembrane region" description="Helical" evidence="1">
    <location>
        <begin position="43"/>
        <end position="64"/>
    </location>
</feature>
<keyword evidence="3" id="KW-0645">Protease</keyword>
<keyword evidence="3" id="KW-0482">Metalloprotease</keyword>
<dbReference type="InterPro" id="IPR052710">
    <property type="entry name" value="CAAX_protease"/>
</dbReference>
<proteinExistence type="predicted"/>
<feature type="transmembrane region" description="Helical" evidence="1">
    <location>
        <begin position="206"/>
        <end position="223"/>
    </location>
</feature>
<accession>A0A4S3PJN1</accession>
<dbReference type="STRING" id="1033734.GCA_000285535_04613"/>
<gene>
    <name evidence="3" type="ORF">E1I69_21670</name>
</gene>
<evidence type="ECO:0000259" key="2">
    <source>
        <dbReference type="Pfam" id="PF02517"/>
    </source>
</evidence>
<evidence type="ECO:0000313" key="3">
    <source>
        <dbReference type="EMBL" id="THE09621.1"/>
    </source>
</evidence>
<sequence>MKARYWYVILTYIVMQFSGILGIPLLLSLGVGKNLDPATATNTIIALWTVISFVAALPIVLFLLRQDMRERHQNLRRSSKGEAIGWAIAGIFMAMTAQVVAANIEIHLFGIEPGSENTQEILTLVKSLPLLVIVVSVIGPILEEIIFRQIIFGSLYKKFNFFISGLISSLIFAVVHMDFTHILIYTAMGFTFAFLYVQTKRIIVPIFAHVAMNTFVVVVQTVFADDIERIMKQAEKLQQTFIGGF</sequence>
<dbReference type="Proteomes" id="UP000306477">
    <property type="component" value="Unassembled WGS sequence"/>
</dbReference>
<dbReference type="GO" id="GO:0006508">
    <property type="term" value="P:proteolysis"/>
    <property type="evidence" value="ECO:0007669"/>
    <property type="project" value="UniProtKB-KW"/>
</dbReference>
<evidence type="ECO:0000256" key="1">
    <source>
        <dbReference type="SAM" id="Phobius"/>
    </source>
</evidence>
<dbReference type="InterPro" id="IPR003675">
    <property type="entry name" value="Rce1/LyrA-like_dom"/>
</dbReference>
<dbReference type="PANTHER" id="PTHR36435">
    <property type="entry name" value="SLR1288 PROTEIN"/>
    <property type="match status" value="1"/>
</dbReference>
<keyword evidence="1" id="KW-0812">Transmembrane</keyword>
<name>A0A4S3PJN1_9BACI</name>
<dbReference type="GO" id="GO:0004175">
    <property type="term" value="F:endopeptidase activity"/>
    <property type="evidence" value="ECO:0007669"/>
    <property type="project" value="UniProtKB-ARBA"/>
</dbReference>
<comment type="caution">
    <text evidence="3">The sequence shown here is derived from an EMBL/GenBank/DDBJ whole genome shotgun (WGS) entry which is preliminary data.</text>
</comment>
<dbReference type="EMBL" id="SLUB01000070">
    <property type="protein sequence ID" value="THE09621.1"/>
    <property type="molecule type" value="Genomic_DNA"/>
</dbReference>
<keyword evidence="1" id="KW-0472">Membrane</keyword>
<keyword evidence="4" id="KW-1185">Reference proteome</keyword>
<organism evidence="3 4">
    <name type="scientific">Bacillus timonensis</name>
    <dbReference type="NCBI Taxonomy" id="1033734"/>
    <lineage>
        <taxon>Bacteria</taxon>
        <taxon>Bacillati</taxon>
        <taxon>Bacillota</taxon>
        <taxon>Bacilli</taxon>
        <taxon>Bacillales</taxon>
        <taxon>Bacillaceae</taxon>
        <taxon>Bacillus</taxon>
    </lineage>
</organism>
<reference evidence="3 4" key="1">
    <citation type="journal article" date="2019" name="Indoor Air">
        <title>Impacts of indoor surface finishes on bacterial viability.</title>
        <authorList>
            <person name="Hu J."/>
            <person name="Maamar S.B."/>
            <person name="Glawe A.J."/>
            <person name="Gottel N."/>
            <person name="Gilbert J.A."/>
            <person name="Hartmann E.M."/>
        </authorList>
    </citation>
    <scope>NUCLEOTIDE SEQUENCE [LARGE SCALE GENOMIC DNA]</scope>
    <source>
        <strain evidence="3 4">AF060A6</strain>
    </source>
</reference>
<feature type="transmembrane region" description="Helical" evidence="1">
    <location>
        <begin position="84"/>
        <end position="108"/>
    </location>
</feature>
<keyword evidence="1" id="KW-1133">Transmembrane helix</keyword>